<dbReference type="EMBL" id="MBDM01000001">
    <property type="protein sequence ID" value="OJG03308.1"/>
    <property type="molecule type" value="Genomic_DNA"/>
</dbReference>
<evidence type="ECO:0000313" key="2">
    <source>
        <dbReference type="EMBL" id="OJG03308.1"/>
    </source>
</evidence>
<dbReference type="InterPro" id="IPR029080">
    <property type="entry name" value="Imm40"/>
</dbReference>
<proteinExistence type="predicted"/>
<dbReference type="AlphaFoldDB" id="A0A1L8Q754"/>
<sequence>MELGKFNFKNRGQSLAELGVASYAYTYQDMLAYIDWIELKKFMIFGGDVYVEGDGGLELTYDSWYYSPKNNDSDLLQSISVAKDYINQYVDSNGKHLYFTVVTSE</sequence>
<protein>
    <recommendedName>
        <fullName evidence="1">Immunity protein 40 domain-containing protein</fullName>
    </recommendedName>
</protein>
<dbReference type="Proteomes" id="UP000183671">
    <property type="component" value="Unassembled WGS sequence"/>
</dbReference>
<comment type="caution">
    <text evidence="2">The sequence shown here is derived from an EMBL/GenBank/DDBJ whole genome shotgun (WGS) entry which is preliminary data.</text>
</comment>
<dbReference type="RefSeq" id="WP_049505825.1">
    <property type="nucleotide sequence ID" value="NZ_CP019562.1"/>
</dbReference>
<evidence type="ECO:0000259" key="1">
    <source>
        <dbReference type="Pfam" id="PF15569"/>
    </source>
</evidence>
<feature type="domain" description="Immunity protein 40" evidence="1">
    <location>
        <begin position="14"/>
        <end position="102"/>
    </location>
</feature>
<gene>
    <name evidence="2" type="ORF">BBP19_01640</name>
</gene>
<evidence type="ECO:0000313" key="3">
    <source>
        <dbReference type="Proteomes" id="UP000183671"/>
    </source>
</evidence>
<accession>A0A1L8Q754</accession>
<organism evidence="2 3">
    <name type="scientific">Streptococcus oralis</name>
    <dbReference type="NCBI Taxonomy" id="1303"/>
    <lineage>
        <taxon>Bacteria</taxon>
        <taxon>Bacillati</taxon>
        <taxon>Bacillota</taxon>
        <taxon>Bacilli</taxon>
        <taxon>Lactobacillales</taxon>
        <taxon>Streptococcaceae</taxon>
        <taxon>Streptococcus</taxon>
    </lineage>
</organism>
<name>A0A1L8Q754_STROR</name>
<dbReference type="Pfam" id="PF15569">
    <property type="entry name" value="Imm40"/>
    <property type="match status" value="1"/>
</dbReference>
<reference evidence="2 3" key="1">
    <citation type="submission" date="2016-07" db="EMBL/GenBank/DDBJ databases">
        <title>A clinical isolate of carbapenem-resistant Streptococcus oralis with altered penicillin binding proteins.</title>
        <authorList>
            <person name="Kanji J.N."/>
            <person name="Bharat A."/>
            <person name="Naidu P."/>
            <person name="Martin I."/>
            <person name="Mulvey M.R."/>
            <person name="Panaro C.D."/>
        </authorList>
    </citation>
    <scope>NUCLEOTIDE SEQUENCE [LARGE SCALE GENOMIC DNA]</scope>
    <source>
        <strain evidence="2 3">SC15-3744</strain>
    </source>
</reference>